<dbReference type="Gene3D" id="3.30.70.890">
    <property type="entry name" value="GHMP kinase, C-terminal domain"/>
    <property type="match status" value="1"/>
</dbReference>
<dbReference type="InterPro" id="IPR000705">
    <property type="entry name" value="Galactokinase"/>
</dbReference>
<dbReference type="GO" id="GO:0005829">
    <property type="term" value="C:cytosol"/>
    <property type="evidence" value="ECO:0007669"/>
    <property type="project" value="TreeGrafter"/>
</dbReference>
<dbReference type="GO" id="GO:0006012">
    <property type="term" value="P:galactose metabolic process"/>
    <property type="evidence" value="ECO:0007669"/>
    <property type="project" value="InterPro"/>
</dbReference>
<dbReference type="InterPro" id="IPR019539">
    <property type="entry name" value="GalKase_N"/>
</dbReference>
<keyword evidence="7" id="KW-0808">Transferase</keyword>
<dbReference type="PANTHER" id="PTHR10457">
    <property type="entry name" value="MEVALONATE KINASE/GALACTOKINASE"/>
    <property type="match status" value="1"/>
</dbReference>
<evidence type="ECO:0000256" key="3">
    <source>
        <dbReference type="ARBA" id="ARBA00022840"/>
    </source>
</evidence>
<dbReference type="GeneID" id="10360285"/>
<evidence type="ECO:0000256" key="1">
    <source>
        <dbReference type="ARBA" id="ARBA00006566"/>
    </source>
</evidence>
<dbReference type="PRINTS" id="PR00959">
    <property type="entry name" value="MEVGALKINASE"/>
</dbReference>
<dbReference type="InterPro" id="IPR020568">
    <property type="entry name" value="Ribosomal_Su5_D2-typ_SF"/>
</dbReference>
<dbReference type="InterPro" id="IPR006206">
    <property type="entry name" value="Mevalonate/galactokinase"/>
</dbReference>
<dbReference type="KEGG" id="tuz:TUZN_0746"/>
<dbReference type="Pfam" id="PF10509">
    <property type="entry name" value="GalKase_gal_bdg"/>
    <property type="match status" value="1"/>
</dbReference>
<protein>
    <submittedName>
        <fullName evidence="7">GHMP kinase</fullName>
    </submittedName>
</protein>
<keyword evidence="7" id="KW-0418">Kinase</keyword>
<keyword evidence="2" id="KW-0547">Nucleotide-binding</keyword>
<dbReference type="Pfam" id="PF08544">
    <property type="entry name" value="GHMP_kinases_C"/>
    <property type="match status" value="1"/>
</dbReference>
<dbReference type="HOGENOM" id="CLU_017814_2_1_2"/>
<evidence type="ECO:0000313" key="7">
    <source>
        <dbReference type="EMBL" id="AEA12236.1"/>
    </source>
</evidence>
<dbReference type="STRING" id="999630.TUZN_0746"/>
<dbReference type="InterPro" id="IPR013750">
    <property type="entry name" value="GHMP_kinase_C_dom"/>
</dbReference>
<dbReference type="Gene3D" id="3.30.230.10">
    <property type="match status" value="1"/>
</dbReference>
<proteinExistence type="inferred from homology"/>
<feature type="domain" description="GHMP kinase N-terminal" evidence="4">
    <location>
        <begin position="74"/>
        <end position="160"/>
    </location>
</feature>
<reference key="2">
    <citation type="submission" date="2011-03" db="EMBL/GenBank/DDBJ databases">
        <title>Complete genome sequence of the thermoacidophilic crenarchaeon Thermoproteus uzoniensis 768-20.</title>
        <authorList>
            <person name="Mardanov A.V."/>
            <person name="Gumerov V.M."/>
            <person name="Beletsky A.V."/>
            <person name="Prokofeva M.I."/>
            <person name="Bonch-Osmolovskaya E.A."/>
            <person name="Ravin N.V."/>
            <person name="Skryabin K.G."/>
        </authorList>
    </citation>
    <scope>NUCLEOTIDE SEQUENCE</scope>
    <source>
        <strain>768-20</strain>
    </source>
</reference>
<reference evidence="7 8" key="1">
    <citation type="journal article" date="2011" name="J. Bacteriol.">
        <title>Complete genome sequence of the thermoacidophilic crenarchaeon Thermoproteus uzoniensis 768-20.</title>
        <authorList>
            <person name="Mardanov A.V."/>
            <person name="Gumerov V.M."/>
            <person name="Beletsky A.V."/>
            <person name="Prokofeva M.I."/>
            <person name="Bonch-Osmolovskaya E.A."/>
            <person name="Ravin N.V."/>
            <person name="Skryabin K.G."/>
        </authorList>
    </citation>
    <scope>NUCLEOTIDE SEQUENCE [LARGE SCALE GENOMIC DNA]</scope>
    <source>
        <strain evidence="7 8">768-20</strain>
    </source>
</reference>
<dbReference type="GO" id="GO:0005524">
    <property type="term" value="F:ATP binding"/>
    <property type="evidence" value="ECO:0007669"/>
    <property type="project" value="UniProtKB-KW"/>
</dbReference>
<dbReference type="Pfam" id="PF00288">
    <property type="entry name" value="GHMP_kinases_N"/>
    <property type="match status" value="1"/>
</dbReference>
<keyword evidence="3" id="KW-0067">ATP-binding</keyword>
<dbReference type="PRINTS" id="PR00473">
    <property type="entry name" value="GALCTOKINASE"/>
</dbReference>
<dbReference type="Proteomes" id="UP000008138">
    <property type="component" value="Chromosome"/>
</dbReference>
<keyword evidence="8" id="KW-1185">Reference proteome</keyword>
<dbReference type="InterPro" id="IPR006204">
    <property type="entry name" value="GHMP_kinase_N_dom"/>
</dbReference>
<dbReference type="SUPFAM" id="SSF54211">
    <property type="entry name" value="Ribosomal protein S5 domain 2-like"/>
    <property type="match status" value="1"/>
</dbReference>
<evidence type="ECO:0000313" key="8">
    <source>
        <dbReference type="Proteomes" id="UP000008138"/>
    </source>
</evidence>
<dbReference type="PIRSF" id="PIRSF000530">
    <property type="entry name" value="Galactokinase"/>
    <property type="match status" value="1"/>
</dbReference>
<gene>
    <name evidence="7" type="ordered locus">TUZN_0746</name>
</gene>
<feature type="domain" description="Galactokinase N-terminal" evidence="6">
    <location>
        <begin position="5"/>
        <end position="41"/>
    </location>
</feature>
<dbReference type="eggNOG" id="arCOG01029">
    <property type="taxonomic scope" value="Archaea"/>
</dbReference>
<dbReference type="PANTHER" id="PTHR10457:SF7">
    <property type="entry name" value="GALACTOKINASE-RELATED"/>
    <property type="match status" value="1"/>
</dbReference>
<evidence type="ECO:0000256" key="2">
    <source>
        <dbReference type="ARBA" id="ARBA00022741"/>
    </source>
</evidence>
<feature type="domain" description="GHMP kinase C-terminal" evidence="5">
    <location>
        <begin position="297"/>
        <end position="356"/>
    </location>
</feature>
<comment type="similarity">
    <text evidence="1">Belongs to the GHMP kinase family. GalK subfamily.</text>
</comment>
<dbReference type="SUPFAM" id="SSF55060">
    <property type="entry name" value="GHMP Kinase, C-terminal domain"/>
    <property type="match status" value="1"/>
</dbReference>
<dbReference type="OrthoDB" id="116110at2157"/>
<sequence length="378" mass="41106">MNYEVLASAPGRLDFLNTHQDYKGLPVVSVAINLRTRVKARRLRGACRARSLNTGESAEFKPGELPAGRSFADYVKAAVVSLQRSGVEVGGCELEVDSDVPIASGMASSAALLVATVGALSALWGGPADPAFVAETAYRAEREVMGIPCGRLDQYGSAFGRISYINTKPPYNVERLELDRGVFVALDSGVRHSTAEVHPQRQRELDEGLRALLAVVPPSIREKLAERHWKVKWEELDEEELKPYLDKIPRVPANRILFTIRMHRSTLVALDILRGRKAEAPYLPPLDGDDWRARGVGAVMTYQHSLLRDLYDVSIPELDRLVEGALAKGAYGAKLSGAGLGGVVMALAPEAAAGSIRGVGEARSWVLKVDDGLRVEYL</sequence>
<accession>F2L4Y7</accession>
<dbReference type="InterPro" id="IPR036554">
    <property type="entry name" value="GHMP_kinase_C_sf"/>
</dbReference>
<dbReference type="InterPro" id="IPR014721">
    <property type="entry name" value="Ribsml_uS5_D2-typ_fold_subgr"/>
</dbReference>
<dbReference type="RefSeq" id="WP_013679572.1">
    <property type="nucleotide sequence ID" value="NC_015315.1"/>
</dbReference>
<evidence type="ECO:0000259" key="4">
    <source>
        <dbReference type="Pfam" id="PF00288"/>
    </source>
</evidence>
<name>F2L4Y7_THEU7</name>
<evidence type="ECO:0000259" key="6">
    <source>
        <dbReference type="Pfam" id="PF10509"/>
    </source>
</evidence>
<dbReference type="EMBL" id="CP002590">
    <property type="protein sequence ID" value="AEA12236.1"/>
    <property type="molecule type" value="Genomic_DNA"/>
</dbReference>
<dbReference type="GO" id="GO:0004335">
    <property type="term" value="F:galactokinase activity"/>
    <property type="evidence" value="ECO:0007669"/>
    <property type="project" value="InterPro"/>
</dbReference>
<evidence type="ECO:0000259" key="5">
    <source>
        <dbReference type="Pfam" id="PF08544"/>
    </source>
</evidence>
<organism evidence="7 8">
    <name type="scientific">Thermoproteus uzoniensis (strain 768-20)</name>
    <dbReference type="NCBI Taxonomy" id="999630"/>
    <lineage>
        <taxon>Archaea</taxon>
        <taxon>Thermoproteota</taxon>
        <taxon>Thermoprotei</taxon>
        <taxon>Thermoproteales</taxon>
        <taxon>Thermoproteaceae</taxon>
        <taxon>Thermoproteus</taxon>
    </lineage>
</organism>
<dbReference type="AlphaFoldDB" id="F2L4Y7"/>